<dbReference type="Gene3D" id="3.40.50.620">
    <property type="entry name" value="HUPs"/>
    <property type="match status" value="1"/>
</dbReference>
<evidence type="ECO:0000313" key="5">
    <source>
        <dbReference type="EMBL" id="EAT16683.1"/>
    </source>
</evidence>
<feature type="domain" description="Thil AANH" evidence="3">
    <location>
        <begin position="3"/>
        <end position="139"/>
    </location>
</feature>
<evidence type="ECO:0000256" key="1">
    <source>
        <dbReference type="ARBA" id="ARBA00022741"/>
    </source>
</evidence>
<gene>
    <name evidence="5" type="ORF">Dace_2778</name>
</gene>
<evidence type="ECO:0000256" key="2">
    <source>
        <dbReference type="ARBA" id="ARBA00022840"/>
    </source>
</evidence>
<dbReference type="RefSeq" id="WP_005998788.1">
    <property type="nucleotide sequence ID" value="NZ_AAEW02000004.1"/>
</dbReference>
<evidence type="ECO:0000313" key="6">
    <source>
        <dbReference type="Proteomes" id="UP000005695"/>
    </source>
</evidence>
<proteinExistence type="predicted"/>
<reference evidence="5" key="1">
    <citation type="submission" date="2006-05" db="EMBL/GenBank/DDBJ databases">
        <title>Annotation of the draft genome assembly of Desulfuromonas acetoxidans DSM 684.</title>
        <authorList>
            <consortium name="US DOE Joint Genome Institute (JGI-ORNL)"/>
            <person name="Larimer F."/>
            <person name="Land M."/>
            <person name="Hauser L."/>
        </authorList>
    </citation>
    <scope>NUCLEOTIDE SEQUENCE [LARGE SCALE GENOMIC DNA]</scope>
    <source>
        <strain evidence="5">DSM 684</strain>
    </source>
</reference>
<dbReference type="OrthoDB" id="9781887at2"/>
<keyword evidence="1" id="KW-0547">Nucleotide-binding</keyword>
<dbReference type="InterPro" id="IPR014729">
    <property type="entry name" value="Rossmann-like_a/b/a_fold"/>
</dbReference>
<dbReference type="GO" id="GO:0005524">
    <property type="term" value="F:ATP binding"/>
    <property type="evidence" value="ECO:0007669"/>
    <property type="project" value="UniProtKB-KW"/>
</dbReference>
<dbReference type="Pfam" id="PF18297">
    <property type="entry name" value="NFACT-R_2"/>
    <property type="match status" value="1"/>
</dbReference>
<comment type="caution">
    <text evidence="5">The sequence shown here is derived from an EMBL/GenBank/DDBJ whole genome shotgun (WGS) entry which is preliminary data.</text>
</comment>
<dbReference type="PANTHER" id="PTHR11933">
    <property type="entry name" value="TRNA 5-METHYLAMINOMETHYL-2-THIOURIDYLATE -METHYLTRANSFERASE"/>
    <property type="match status" value="1"/>
</dbReference>
<sequence>MTKALGIFSGGLDSILAALLLRKQGVDVHCLCFVTPFFDDAKAQEMAARYDLPLQVMDISEEHLKMLKNPRYGYGKNMNPCIDCHAQMFEIAGRLMEEQGYDFLFSGEVLGQRPKSQIHTALMAVNKASGWSGRILRPLSAKLLPITPMEEQGLVDREQLEDIQGRSRKRQEALARELGVDKYPSSGGGCLLTENSFSGRLRDLFEHQPDCTSQDVELLKLGRPFRLSDTAKLTLGRNQSNNEGLKKIVGDSGCLLRNQNFSGPLGVVSGQASEEDYLAAAAIVASYGKGREEARVGVLIVENGQERVVEVAPMPREQVVQYQI</sequence>
<feature type="domain" description="NFACT protein RNA binding" evidence="4">
    <location>
        <begin position="222"/>
        <end position="322"/>
    </location>
</feature>
<keyword evidence="6" id="KW-1185">Reference proteome</keyword>
<reference evidence="5" key="2">
    <citation type="submission" date="2006-05" db="EMBL/GenBank/DDBJ databases">
        <title>Sequencing of the draft genome and assembly of Desulfuromonas acetoxidans DSM 684.</title>
        <authorList>
            <consortium name="US DOE Joint Genome Institute (JGI-PGF)"/>
            <person name="Copeland A."/>
            <person name="Lucas S."/>
            <person name="Lapidus A."/>
            <person name="Barry K."/>
            <person name="Detter J.C."/>
            <person name="Glavina del Rio T."/>
            <person name="Hammon N."/>
            <person name="Israni S."/>
            <person name="Dalin E."/>
            <person name="Tice H."/>
            <person name="Bruce D."/>
            <person name="Pitluck S."/>
            <person name="Richardson P."/>
        </authorList>
    </citation>
    <scope>NUCLEOTIDE SEQUENCE [LARGE SCALE GENOMIC DNA]</scope>
    <source>
        <strain evidence="5">DSM 684</strain>
    </source>
</reference>
<dbReference type="EMBL" id="AAEW02000004">
    <property type="protein sequence ID" value="EAT16683.1"/>
    <property type="molecule type" value="Genomic_DNA"/>
</dbReference>
<evidence type="ECO:0000259" key="4">
    <source>
        <dbReference type="Pfam" id="PF18297"/>
    </source>
</evidence>
<dbReference type="AlphaFoldDB" id="Q1K1V6"/>
<dbReference type="PANTHER" id="PTHR11933:SF6">
    <property type="entry name" value="THIL AANH DOMAIN-CONTAINING PROTEIN"/>
    <property type="match status" value="1"/>
</dbReference>
<evidence type="ECO:0000259" key="3">
    <source>
        <dbReference type="Pfam" id="PF02568"/>
    </source>
</evidence>
<dbReference type="GO" id="GO:0004810">
    <property type="term" value="F:CCA tRNA nucleotidyltransferase activity"/>
    <property type="evidence" value="ECO:0007669"/>
    <property type="project" value="InterPro"/>
</dbReference>
<protein>
    <submittedName>
        <fullName evidence="5">Thiamine biosynthesis protein</fullName>
    </submittedName>
</protein>
<keyword evidence="2" id="KW-0067">ATP-binding</keyword>
<dbReference type="Pfam" id="PF02568">
    <property type="entry name" value="ThiI"/>
    <property type="match status" value="1"/>
</dbReference>
<organism evidence="5 6">
    <name type="scientific">Desulfuromonas acetoxidans (strain DSM 684 / 11070)</name>
    <dbReference type="NCBI Taxonomy" id="281689"/>
    <lineage>
        <taxon>Bacteria</taxon>
        <taxon>Pseudomonadati</taxon>
        <taxon>Thermodesulfobacteriota</taxon>
        <taxon>Desulfuromonadia</taxon>
        <taxon>Desulfuromonadales</taxon>
        <taxon>Desulfuromonadaceae</taxon>
        <taxon>Desulfuromonas</taxon>
    </lineage>
</organism>
<dbReference type="SUPFAM" id="SSF52402">
    <property type="entry name" value="Adenine nucleotide alpha hydrolases-like"/>
    <property type="match status" value="1"/>
</dbReference>
<accession>Q1K1V6</accession>
<name>Q1K1V6_DESA6</name>
<dbReference type="InterPro" id="IPR020536">
    <property type="entry name" value="ThiI_AANH"/>
</dbReference>
<dbReference type="Proteomes" id="UP000005695">
    <property type="component" value="Unassembled WGS sequence"/>
</dbReference>
<dbReference type="InterPro" id="IPR059101">
    <property type="entry name" value="NFACT-R_2"/>
</dbReference>